<dbReference type="PRINTS" id="PR00368">
    <property type="entry name" value="FADPNR"/>
</dbReference>
<gene>
    <name evidence="4" type="ORF">PQR00_34025</name>
</gene>
<dbReference type="InterPro" id="IPR023753">
    <property type="entry name" value="FAD/NAD-binding_dom"/>
</dbReference>
<feature type="domain" description="FAD/NAD(P)-binding" evidence="3">
    <location>
        <begin position="12"/>
        <end position="298"/>
    </location>
</feature>
<organism evidence="4 5">
    <name type="scientific">Paraburkholderia strydomiana</name>
    <dbReference type="NCBI Taxonomy" id="1245417"/>
    <lineage>
        <taxon>Bacteria</taxon>
        <taxon>Pseudomonadati</taxon>
        <taxon>Pseudomonadota</taxon>
        <taxon>Betaproteobacteria</taxon>
        <taxon>Burkholderiales</taxon>
        <taxon>Burkholderiaceae</taxon>
        <taxon>Paraburkholderia</taxon>
    </lineage>
</organism>
<dbReference type="PANTHER" id="PTHR48105">
    <property type="entry name" value="THIOREDOXIN REDUCTASE 1-RELATED-RELATED"/>
    <property type="match status" value="1"/>
</dbReference>
<evidence type="ECO:0000256" key="2">
    <source>
        <dbReference type="ARBA" id="ARBA00023002"/>
    </source>
</evidence>
<evidence type="ECO:0000313" key="4">
    <source>
        <dbReference type="EMBL" id="MFM0448602.1"/>
    </source>
</evidence>
<accession>A0ABW9CCQ6</accession>
<dbReference type="Proteomes" id="UP001629288">
    <property type="component" value="Unassembled WGS sequence"/>
</dbReference>
<dbReference type="RefSeq" id="WP_408131864.1">
    <property type="nucleotide sequence ID" value="NZ_JAQQDD010000031.1"/>
</dbReference>
<proteinExistence type="predicted"/>
<dbReference type="Gene3D" id="3.50.50.60">
    <property type="entry name" value="FAD/NAD(P)-binding domain"/>
    <property type="match status" value="2"/>
</dbReference>
<name>A0ABW9CCQ6_9BURK</name>
<dbReference type="SUPFAM" id="SSF51905">
    <property type="entry name" value="FAD/NAD(P)-binding domain"/>
    <property type="match status" value="1"/>
</dbReference>
<dbReference type="PRINTS" id="PR00469">
    <property type="entry name" value="PNDRDTASEII"/>
</dbReference>
<evidence type="ECO:0000259" key="3">
    <source>
        <dbReference type="Pfam" id="PF07992"/>
    </source>
</evidence>
<keyword evidence="2" id="KW-0560">Oxidoreductase</keyword>
<dbReference type="InterPro" id="IPR050097">
    <property type="entry name" value="Ferredoxin-NADP_redctase_2"/>
</dbReference>
<evidence type="ECO:0000313" key="5">
    <source>
        <dbReference type="Proteomes" id="UP001629288"/>
    </source>
</evidence>
<evidence type="ECO:0000256" key="1">
    <source>
        <dbReference type="ARBA" id="ARBA00022630"/>
    </source>
</evidence>
<comment type="caution">
    <text evidence="4">The sequence shown here is derived from an EMBL/GenBank/DDBJ whole genome shotgun (WGS) entry which is preliminary data.</text>
</comment>
<keyword evidence="1" id="KW-0285">Flavoprotein</keyword>
<dbReference type="InterPro" id="IPR036188">
    <property type="entry name" value="FAD/NAD-bd_sf"/>
</dbReference>
<reference evidence="4 5" key="1">
    <citation type="journal article" date="2024" name="Chem. Sci.">
        <title>Discovery of megapolipeptins by genome mining of a Burkholderiales bacteria collection.</title>
        <authorList>
            <person name="Paulo B.S."/>
            <person name="Recchia M.J.J."/>
            <person name="Lee S."/>
            <person name="Fergusson C.H."/>
            <person name="Romanowski S.B."/>
            <person name="Hernandez A."/>
            <person name="Krull N."/>
            <person name="Liu D.Y."/>
            <person name="Cavanagh H."/>
            <person name="Bos A."/>
            <person name="Gray C.A."/>
            <person name="Murphy B.T."/>
            <person name="Linington R.G."/>
            <person name="Eustaquio A.S."/>
        </authorList>
    </citation>
    <scope>NUCLEOTIDE SEQUENCE [LARGE SCALE GENOMIC DNA]</scope>
    <source>
        <strain evidence="4 5">RL17-379-BIB-C</strain>
    </source>
</reference>
<keyword evidence="5" id="KW-1185">Reference proteome</keyword>
<sequence>MELRFPMISSIDCVIVGAGPAGLTAALYLARYRRSVKVFDSGESRARLIPLARNVPGFPSGISGEAWLASLREQLEPYVLTPQPARVETIEAADAGFRIDYRTLPGIEEGAVRSVHASRVLLAAGIRDGLPSIPNAAELTRRGLFRLCPICDGYETDGQRIAMLGPAKCALSHAVFMRTFSRDVAVVASDLDALSGAEVDSAVASGIGLIELSRLDQPEGAHRGVQIISIDGAVHRFDSIYPVMGCNARTDVLGLNVERDDDGMVRTDKHQRTSIRHLYAAGDIVNTLNQISVASGEAAIAATEIHRSLPQNHR</sequence>
<protein>
    <submittedName>
        <fullName evidence="4">NAD(P)/FAD-dependent oxidoreductase</fullName>
    </submittedName>
</protein>
<dbReference type="Pfam" id="PF07992">
    <property type="entry name" value="Pyr_redox_2"/>
    <property type="match status" value="1"/>
</dbReference>
<dbReference type="EMBL" id="JAQQDH010000029">
    <property type="protein sequence ID" value="MFM0448602.1"/>
    <property type="molecule type" value="Genomic_DNA"/>
</dbReference>